<proteinExistence type="predicted"/>
<reference evidence="4" key="1">
    <citation type="submission" date="2025-08" db="UniProtKB">
        <authorList>
            <consortium name="Ensembl"/>
        </authorList>
    </citation>
    <scope>IDENTIFICATION</scope>
</reference>
<dbReference type="SUPFAM" id="SSF57756">
    <property type="entry name" value="Retrovirus zinc finger-like domains"/>
    <property type="match status" value="1"/>
</dbReference>
<evidence type="ECO:0000313" key="5">
    <source>
        <dbReference type="Proteomes" id="UP000694559"/>
    </source>
</evidence>
<organism evidence="4 5">
    <name type="scientific">Naja naja</name>
    <name type="common">Indian cobra</name>
    <dbReference type="NCBI Taxonomy" id="35670"/>
    <lineage>
        <taxon>Eukaryota</taxon>
        <taxon>Metazoa</taxon>
        <taxon>Chordata</taxon>
        <taxon>Craniata</taxon>
        <taxon>Vertebrata</taxon>
        <taxon>Euteleostomi</taxon>
        <taxon>Lepidosauria</taxon>
        <taxon>Squamata</taxon>
        <taxon>Bifurcata</taxon>
        <taxon>Unidentata</taxon>
        <taxon>Episquamata</taxon>
        <taxon>Toxicofera</taxon>
        <taxon>Serpentes</taxon>
        <taxon>Colubroidea</taxon>
        <taxon>Elapidae</taxon>
        <taxon>Elapinae</taxon>
        <taxon>Naja</taxon>
    </lineage>
</organism>
<dbReference type="InterPro" id="IPR036875">
    <property type="entry name" value="Znf_CCHC_sf"/>
</dbReference>
<reference evidence="4" key="2">
    <citation type="submission" date="2025-09" db="UniProtKB">
        <authorList>
            <consortium name="Ensembl"/>
        </authorList>
    </citation>
    <scope>IDENTIFICATION</scope>
</reference>
<dbReference type="Proteomes" id="UP000694559">
    <property type="component" value="Unplaced"/>
</dbReference>
<evidence type="ECO:0000256" key="1">
    <source>
        <dbReference type="PROSITE-ProRule" id="PRU00047"/>
    </source>
</evidence>
<accession>A0A8C6Y9V7</accession>
<dbReference type="GO" id="GO:0008270">
    <property type="term" value="F:zinc ion binding"/>
    <property type="evidence" value="ECO:0007669"/>
    <property type="project" value="UniProtKB-KW"/>
</dbReference>
<dbReference type="PROSITE" id="PS50158">
    <property type="entry name" value="ZF_CCHC"/>
    <property type="match status" value="1"/>
</dbReference>
<keyword evidence="5" id="KW-1185">Reference proteome</keyword>
<feature type="region of interest" description="Disordered" evidence="2">
    <location>
        <begin position="1"/>
        <end position="22"/>
    </location>
</feature>
<dbReference type="GO" id="GO:0003676">
    <property type="term" value="F:nucleic acid binding"/>
    <property type="evidence" value="ECO:0007669"/>
    <property type="project" value="InterPro"/>
</dbReference>
<dbReference type="Ensembl" id="ENSNNAT00000026652.1">
    <property type="protein sequence ID" value="ENSNNAP00000025423.1"/>
    <property type="gene ID" value="ENSNNAG00000016613.1"/>
</dbReference>
<keyword evidence="1" id="KW-0862">Zinc</keyword>
<evidence type="ECO:0000313" key="4">
    <source>
        <dbReference type="Ensembl" id="ENSNNAP00000025423.1"/>
    </source>
</evidence>
<keyword evidence="1" id="KW-0863">Zinc-finger</keyword>
<name>A0A8C6Y9V7_NAJNA</name>
<dbReference type="SMART" id="SM00343">
    <property type="entry name" value="ZnF_C2HC"/>
    <property type="match status" value="1"/>
</dbReference>
<dbReference type="GeneTree" id="ENSGT01010000228658"/>
<sequence length="64" mass="7340">APRRDRAAFHKDRGNTRRPESPNKVNAIGECFNCGLKGHYRRDCPKFTGPRTSQRGSSNNRKIR</sequence>
<feature type="domain" description="CCHC-type" evidence="3">
    <location>
        <begin position="31"/>
        <end position="46"/>
    </location>
</feature>
<dbReference type="AlphaFoldDB" id="A0A8C6Y9V7"/>
<protein>
    <recommendedName>
        <fullName evidence="3">CCHC-type domain-containing protein</fullName>
    </recommendedName>
</protein>
<dbReference type="OrthoDB" id="1099063at2759"/>
<feature type="compositionally biased region" description="Polar residues" evidence="2">
    <location>
        <begin position="50"/>
        <end position="64"/>
    </location>
</feature>
<dbReference type="Gene3D" id="4.10.60.10">
    <property type="entry name" value="Zinc finger, CCHC-type"/>
    <property type="match status" value="1"/>
</dbReference>
<evidence type="ECO:0000259" key="3">
    <source>
        <dbReference type="PROSITE" id="PS50158"/>
    </source>
</evidence>
<feature type="compositionally biased region" description="Basic and acidic residues" evidence="2">
    <location>
        <begin position="1"/>
        <end position="21"/>
    </location>
</feature>
<keyword evidence="1" id="KW-0479">Metal-binding</keyword>
<dbReference type="Pfam" id="PF00098">
    <property type="entry name" value="zf-CCHC"/>
    <property type="match status" value="1"/>
</dbReference>
<dbReference type="InterPro" id="IPR001878">
    <property type="entry name" value="Znf_CCHC"/>
</dbReference>
<feature type="region of interest" description="Disordered" evidence="2">
    <location>
        <begin position="43"/>
        <end position="64"/>
    </location>
</feature>
<evidence type="ECO:0000256" key="2">
    <source>
        <dbReference type="SAM" id="MobiDB-lite"/>
    </source>
</evidence>